<gene>
    <name evidence="2" type="ORF">Q8X39_10615</name>
</gene>
<dbReference type="Pfam" id="PF00496">
    <property type="entry name" value="SBP_bac_5"/>
    <property type="match status" value="1"/>
</dbReference>
<sequence length="593" mass="65118">MREAEIRAALQAVESGALSRRGFIARLVAAGLPAPMAASLLPIAGEARAQAGASTYEPSRRGGGGALRLLFWQGPTLLNPHFASGSKDVAACRLFYEPLVDWDRDGNLFPLLAREVPSLANGGVARDGLSVTWKLKPGVTWHDGTPFTADDVVATWAYARDPATATITHGSFRSIQVRKIDALTVRHEFERPTPFWVDAALHPVLPRHLFAAFQGAGSRDAPANARPVGTGPYRFLELVPGDLVRGELNPTYHQPLKPHFDSVTIKGGGDALSAARAVLQTGEYDYAWNIQVEDDILRRLEESGKGTLDFAPGGNIEYLMLNHADPWTEVDGERAAPGSRHPLLLEPAVRQALALLVDRDSIQRFLYGRGGVGSANFLVNPPRYTSRRSGPGHDPARAEALLEAAGWKRGPDGIRLREGKRLRLLFQTSVNPTRQKVQGLLRQATQRAGIELELKATTASVFFSSDPASNDTAVKFLADLQMYQQGRNGPDPGRFMEMFCSWQLASRTNKWEGRNVIRWRHEAYDRTFRAAEVEVDPVRRAALLIELNDLVCNDGAIVPILYRPAVSALARRLRAPISGWTVETAQIADWFKA</sequence>
<dbReference type="Gene3D" id="3.40.190.10">
    <property type="entry name" value="Periplasmic binding protein-like II"/>
    <property type="match status" value="1"/>
</dbReference>
<dbReference type="CDD" id="cd08513">
    <property type="entry name" value="PBP2_thermophilic_Hb8_like"/>
    <property type="match status" value="1"/>
</dbReference>
<dbReference type="SUPFAM" id="SSF53850">
    <property type="entry name" value="Periplasmic binding protein-like II"/>
    <property type="match status" value="1"/>
</dbReference>
<name>A0ABT9G3P1_LEPDI</name>
<dbReference type="PANTHER" id="PTHR30290">
    <property type="entry name" value="PERIPLASMIC BINDING COMPONENT OF ABC TRANSPORTER"/>
    <property type="match status" value="1"/>
</dbReference>
<dbReference type="PIRSF" id="PIRSF002741">
    <property type="entry name" value="MppA"/>
    <property type="match status" value="1"/>
</dbReference>
<evidence type="ECO:0000259" key="1">
    <source>
        <dbReference type="Pfam" id="PF00496"/>
    </source>
</evidence>
<dbReference type="Gene3D" id="3.10.105.10">
    <property type="entry name" value="Dipeptide-binding Protein, Domain 3"/>
    <property type="match status" value="1"/>
</dbReference>
<reference evidence="2 3" key="1">
    <citation type="submission" date="2023-08" db="EMBL/GenBank/DDBJ databases">
        <authorList>
            <person name="Roldan D.M."/>
            <person name="Menes R.J."/>
        </authorList>
    </citation>
    <scope>NUCLEOTIDE SEQUENCE [LARGE SCALE GENOMIC DNA]</scope>
    <source>
        <strain evidence="2 3">CCM 2812</strain>
    </source>
</reference>
<dbReference type="PANTHER" id="PTHR30290:SF65">
    <property type="entry name" value="MONOACYL PHOSPHATIDYLINOSITOL TETRAMANNOSIDE-BINDING PROTEIN LPQW-RELATED"/>
    <property type="match status" value="1"/>
</dbReference>
<organism evidence="2 3">
    <name type="scientific">Leptothrix discophora</name>
    <dbReference type="NCBI Taxonomy" id="89"/>
    <lineage>
        <taxon>Bacteria</taxon>
        <taxon>Pseudomonadati</taxon>
        <taxon>Pseudomonadota</taxon>
        <taxon>Betaproteobacteria</taxon>
        <taxon>Burkholderiales</taxon>
        <taxon>Sphaerotilaceae</taxon>
        <taxon>Leptothrix</taxon>
    </lineage>
</organism>
<dbReference type="InterPro" id="IPR000914">
    <property type="entry name" value="SBP_5_dom"/>
</dbReference>
<proteinExistence type="predicted"/>
<dbReference type="InterPro" id="IPR030678">
    <property type="entry name" value="Peptide/Ni-bd"/>
</dbReference>
<dbReference type="Proteomes" id="UP001235760">
    <property type="component" value="Unassembled WGS sequence"/>
</dbReference>
<evidence type="ECO:0000313" key="2">
    <source>
        <dbReference type="EMBL" id="MDP4301088.1"/>
    </source>
</evidence>
<dbReference type="EMBL" id="JAUZEE010000005">
    <property type="protein sequence ID" value="MDP4301088.1"/>
    <property type="molecule type" value="Genomic_DNA"/>
</dbReference>
<comment type="caution">
    <text evidence="2">The sequence shown here is derived from an EMBL/GenBank/DDBJ whole genome shotgun (WGS) entry which is preliminary data.</text>
</comment>
<dbReference type="PROSITE" id="PS51318">
    <property type="entry name" value="TAT"/>
    <property type="match status" value="1"/>
</dbReference>
<keyword evidence="3" id="KW-1185">Reference proteome</keyword>
<dbReference type="InterPro" id="IPR006311">
    <property type="entry name" value="TAT_signal"/>
</dbReference>
<evidence type="ECO:0000313" key="3">
    <source>
        <dbReference type="Proteomes" id="UP001235760"/>
    </source>
</evidence>
<accession>A0ABT9G3P1</accession>
<dbReference type="RefSeq" id="WP_305749646.1">
    <property type="nucleotide sequence ID" value="NZ_JAUZEE010000005.1"/>
</dbReference>
<protein>
    <submittedName>
        <fullName evidence="2">Peptide ABC transporter substrate-binding protein</fullName>
    </submittedName>
</protein>
<dbReference type="InterPro" id="IPR039424">
    <property type="entry name" value="SBP_5"/>
</dbReference>
<feature type="domain" description="Solute-binding protein family 5" evidence="1">
    <location>
        <begin position="116"/>
        <end position="501"/>
    </location>
</feature>